<comment type="subcellular location">
    <subcellularLocation>
        <location evidence="2">Secreted</location>
    </subcellularLocation>
</comment>
<protein>
    <submittedName>
        <fullName evidence="10">DUF4990 domain-containing protein</fullName>
    </submittedName>
</protein>
<comment type="cofactor">
    <cofactor evidence="1">
        <name>Ca(2+)</name>
        <dbReference type="ChEBI" id="CHEBI:29108"/>
    </cofactor>
</comment>
<name>A0ABS0GI47_9VIBR</name>
<dbReference type="InterPro" id="IPR053868">
    <property type="entry name" value="Pel9A-like_beta_helix"/>
</dbReference>
<reference evidence="10 11" key="1">
    <citation type="submission" date="2020-11" db="EMBL/GenBank/DDBJ databases">
        <title>Vibrio nitrifigilis sp. nov., a marine nitrogen-fixing bacterium isolated from the lagoon sediment of an islet inside an atoll.</title>
        <authorList>
            <person name="Wang L.-T."/>
            <person name="Shieh W.Y."/>
        </authorList>
    </citation>
    <scope>NUCLEOTIDE SEQUENCE [LARGE SCALE GENOMIC DNA]</scope>
    <source>
        <strain evidence="10 11">NFV-1</strain>
    </source>
</reference>
<dbReference type="InterPro" id="IPR011050">
    <property type="entry name" value="Pectin_lyase_fold/virulence"/>
</dbReference>
<evidence type="ECO:0000259" key="9">
    <source>
        <dbReference type="Pfam" id="PF22842"/>
    </source>
</evidence>
<dbReference type="Pfam" id="PF22842">
    <property type="entry name" value="Pel9A-like_beta_helix"/>
    <property type="match status" value="1"/>
</dbReference>
<evidence type="ECO:0000256" key="6">
    <source>
        <dbReference type="ARBA" id="ARBA00022837"/>
    </source>
</evidence>
<gene>
    <name evidence="10" type="ORF">I1A42_16725</name>
</gene>
<dbReference type="Gene3D" id="2.160.20.10">
    <property type="entry name" value="Single-stranded right-handed beta-helix, Pectin lyase-like"/>
    <property type="match status" value="1"/>
</dbReference>
<evidence type="ECO:0000256" key="5">
    <source>
        <dbReference type="ARBA" id="ARBA00022729"/>
    </source>
</evidence>
<evidence type="ECO:0000256" key="8">
    <source>
        <dbReference type="ARBA" id="ARBA00038263"/>
    </source>
</evidence>
<feature type="domain" description="Pel9A-like right handed beta-helix region" evidence="9">
    <location>
        <begin position="4"/>
        <end position="304"/>
    </location>
</feature>
<comment type="similarity">
    <text evidence="8">Belongs to the polysaccharide lyase 9 family.</text>
</comment>
<accession>A0ABS0GI47</accession>
<evidence type="ECO:0000256" key="3">
    <source>
        <dbReference type="ARBA" id="ARBA00022525"/>
    </source>
</evidence>
<evidence type="ECO:0000313" key="10">
    <source>
        <dbReference type="EMBL" id="MBF9002113.1"/>
    </source>
</evidence>
<organism evidence="10 11">
    <name type="scientific">Vibrio nitrifigilis</name>
    <dbReference type="NCBI Taxonomy" id="2789781"/>
    <lineage>
        <taxon>Bacteria</taxon>
        <taxon>Pseudomonadati</taxon>
        <taxon>Pseudomonadota</taxon>
        <taxon>Gammaproteobacteria</taxon>
        <taxon>Vibrionales</taxon>
        <taxon>Vibrionaceae</taxon>
        <taxon>Vibrio</taxon>
    </lineage>
</organism>
<keyword evidence="5" id="KW-0732">Signal</keyword>
<evidence type="ECO:0000256" key="7">
    <source>
        <dbReference type="ARBA" id="ARBA00023239"/>
    </source>
</evidence>
<keyword evidence="3" id="KW-0964">Secreted</keyword>
<evidence type="ECO:0000256" key="4">
    <source>
        <dbReference type="ARBA" id="ARBA00022723"/>
    </source>
</evidence>
<evidence type="ECO:0000313" key="11">
    <source>
        <dbReference type="Proteomes" id="UP000597206"/>
    </source>
</evidence>
<keyword evidence="6" id="KW-0106">Calcium</keyword>
<comment type="caution">
    <text evidence="10">The sequence shown here is derived from an EMBL/GenBank/DDBJ whole genome shotgun (WGS) entry which is preliminary data.</text>
</comment>
<evidence type="ECO:0000256" key="2">
    <source>
        <dbReference type="ARBA" id="ARBA00004613"/>
    </source>
</evidence>
<dbReference type="Proteomes" id="UP000597206">
    <property type="component" value="Unassembled WGS sequence"/>
</dbReference>
<dbReference type="InterPro" id="IPR012334">
    <property type="entry name" value="Pectin_lyas_fold"/>
</dbReference>
<dbReference type="PANTHER" id="PTHR40088">
    <property type="entry name" value="PECTATE LYASE (EUROFUNG)"/>
    <property type="match status" value="1"/>
</dbReference>
<dbReference type="InterPro" id="IPR052052">
    <property type="entry name" value="Polysaccharide_Lyase_9"/>
</dbReference>
<dbReference type="PANTHER" id="PTHR40088:SF1">
    <property type="entry name" value="PECTATE LYASE PEL9"/>
    <property type="match status" value="1"/>
</dbReference>
<proteinExistence type="inferred from homology"/>
<keyword evidence="7" id="KW-0456">Lyase</keyword>
<dbReference type="SUPFAM" id="SSF51126">
    <property type="entry name" value="Pectin lyase-like"/>
    <property type="match status" value="1"/>
</dbReference>
<dbReference type="EMBL" id="JADPMR010000004">
    <property type="protein sequence ID" value="MBF9002113.1"/>
    <property type="molecule type" value="Genomic_DNA"/>
</dbReference>
<keyword evidence="4" id="KW-0479">Metal-binding</keyword>
<keyword evidence="11" id="KW-1185">Reference proteome</keyword>
<evidence type="ECO:0000256" key="1">
    <source>
        <dbReference type="ARBA" id="ARBA00001913"/>
    </source>
</evidence>
<sequence>MAAQTAASEGDTVYIKGGTYELSTDDISKETSVRAIVNNITKDGINYIAYGDERPVFDFTDVLPEGLRVIGFMVSADNCTFNGFDVVGIQITVTGKLTQSTAFRVQDGNNNTFENLSVHDGHAIGWYLTSGSNNVVNNMDVYNNSGIDSYSYGNIDGFGVHPSDSSQTGNVIRNSRAWLNTDDGFDLISAKAVVTLENNWSFYNGYDANFVKRGDGNGFKAGGFGSNGSELPSVIPKHIIKYNLAVANRAAGFYANHHVDGQIWIGNTAIANNNGNYNMLSTLASDNDTDVDGYGHYMRNNLGFNGNNDKEVINLGDETENDIAYNYFNLDVSVDKNDFVSLDEDELMEERQDDGSLPDIEYAHLTSSSDLIDAGIDIGDDYQGTAPDLGAFEYDE</sequence>